<dbReference type="PANTHER" id="PTHR34216">
    <property type="match status" value="1"/>
</dbReference>
<accession>A0A085WGT0</accession>
<reference evidence="4 5" key="1">
    <citation type="submission" date="2014-04" db="EMBL/GenBank/DDBJ databases">
        <title>Genome assembly of Hyalangium minutum DSM 14724.</title>
        <authorList>
            <person name="Sharma G."/>
            <person name="Subramanian S."/>
        </authorList>
    </citation>
    <scope>NUCLEOTIDE SEQUENCE [LARGE SCALE GENOMIC DNA]</scope>
    <source>
        <strain evidence="4 5">DSM 14724</strain>
    </source>
</reference>
<feature type="signal peptide" evidence="2">
    <location>
        <begin position="1"/>
        <end position="36"/>
    </location>
</feature>
<dbReference type="GO" id="GO:0016810">
    <property type="term" value="F:hydrolase activity, acting on carbon-nitrogen (but not peptide) bonds"/>
    <property type="evidence" value="ECO:0007669"/>
    <property type="project" value="InterPro"/>
</dbReference>
<dbReference type="GO" id="GO:0005975">
    <property type="term" value="P:carbohydrate metabolic process"/>
    <property type="evidence" value="ECO:0007669"/>
    <property type="project" value="InterPro"/>
</dbReference>
<organism evidence="4 5">
    <name type="scientific">Hyalangium minutum</name>
    <dbReference type="NCBI Taxonomy" id="394096"/>
    <lineage>
        <taxon>Bacteria</taxon>
        <taxon>Pseudomonadati</taxon>
        <taxon>Myxococcota</taxon>
        <taxon>Myxococcia</taxon>
        <taxon>Myxococcales</taxon>
        <taxon>Cystobacterineae</taxon>
        <taxon>Archangiaceae</taxon>
        <taxon>Hyalangium</taxon>
    </lineage>
</organism>
<dbReference type="Gene3D" id="3.20.20.370">
    <property type="entry name" value="Glycoside hydrolase/deacetylase"/>
    <property type="match status" value="1"/>
</dbReference>
<name>A0A085WGT0_9BACT</name>
<keyword evidence="5" id="KW-1185">Reference proteome</keyword>
<sequence length="294" mass="32014">MAEGRSCLSQSRTPVRWYRRALFLSLSMVSLLLALACQGPEDPFLEFSEALALEPGQLIVSFNFDDNLASQAEAGPLLAARGMRGTFYVNSGRVGTSGYLTYEQLQQLQAAGHEVGGHTISHPRLTTLSEAEQRHEICDDRAALLKEGLRVTSFAYPFGDEDSRTRQLVIDCGYNSGRESGGLRTPSGCRGCPYAESVPPQDVYAIRTHGSVTRAWSLSYLQNLVLRAEAGGGGWVPLVFHHISPTTCPSSETYCISRSTFIAFLDWLAPRTSRGTVVRTMDNVIGGPLQPPPG</sequence>
<dbReference type="SUPFAM" id="SSF88713">
    <property type="entry name" value="Glycoside hydrolase/deacetylase"/>
    <property type="match status" value="1"/>
</dbReference>
<dbReference type="InterPro" id="IPR051398">
    <property type="entry name" value="Polysacch_Deacetylase"/>
</dbReference>
<proteinExistence type="predicted"/>
<evidence type="ECO:0000256" key="1">
    <source>
        <dbReference type="ARBA" id="ARBA00022729"/>
    </source>
</evidence>
<feature type="domain" description="NodB homology" evidence="3">
    <location>
        <begin position="58"/>
        <end position="294"/>
    </location>
</feature>
<protein>
    <submittedName>
        <fullName evidence="4">Polysaccharide deacetylase</fullName>
    </submittedName>
</protein>
<feature type="chain" id="PRO_5001799556" evidence="2">
    <location>
        <begin position="37"/>
        <end position="294"/>
    </location>
</feature>
<keyword evidence="1 2" id="KW-0732">Signal</keyword>
<dbReference type="PROSITE" id="PS51677">
    <property type="entry name" value="NODB"/>
    <property type="match status" value="1"/>
</dbReference>
<dbReference type="InterPro" id="IPR002509">
    <property type="entry name" value="NODB_dom"/>
</dbReference>
<dbReference type="PATRIC" id="fig|394096.3.peg.5134"/>
<evidence type="ECO:0000313" key="5">
    <source>
        <dbReference type="Proteomes" id="UP000028725"/>
    </source>
</evidence>
<dbReference type="Pfam" id="PF01522">
    <property type="entry name" value="Polysacc_deac_1"/>
    <property type="match status" value="1"/>
</dbReference>
<evidence type="ECO:0000259" key="3">
    <source>
        <dbReference type="PROSITE" id="PS51677"/>
    </source>
</evidence>
<dbReference type="PANTHER" id="PTHR34216:SF11">
    <property type="entry name" value="CHITOOLIGOSACCHARIDE DEACETYLASE"/>
    <property type="match status" value="1"/>
</dbReference>
<dbReference type="STRING" id="394096.DB31_9107"/>
<comment type="caution">
    <text evidence="4">The sequence shown here is derived from an EMBL/GenBank/DDBJ whole genome shotgun (WGS) entry which is preliminary data.</text>
</comment>
<dbReference type="EMBL" id="JMCB01000009">
    <property type="protein sequence ID" value="KFE66893.1"/>
    <property type="molecule type" value="Genomic_DNA"/>
</dbReference>
<dbReference type="CDD" id="cd10967">
    <property type="entry name" value="CE4_GLA_like_6s"/>
    <property type="match status" value="1"/>
</dbReference>
<evidence type="ECO:0000256" key="2">
    <source>
        <dbReference type="SAM" id="SignalP"/>
    </source>
</evidence>
<dbReference type="Proteomes" id="UP000028725">
    <property type="component" value="Unassembled WGS sequence"/>
</dbReference>
<evidence type="ECO:0000313" key="4">
    <source>
        <dbReference type="EMBL" id="KFE66893.1"/>
    </source>
</evidence>
<gene>
    <name evidence="4" type="ORF">DB31_9107</name>
</gene>
<dbReference type="InterPro" id="IPR011330">
    <property type="entry name" value="Glyco_hydro/deAcase_b/a-brl"/>
</dbReference>
<dbReference type="AlphaFoldDB" id="A0A085WGT0"/>